<gene>
    <name evidence="8" type="ORF">NESM_000866800</name>
</gene>
<dbReference type="PANTHER" id="PTHR48182:SF2">
    <property type="entry name" value="PROTEIN SERAC1"/>
    <property type="match status" value="1"/>
</dbReference>
<feature type="compositionally biased region" description="Low complexity" evidence="7">
    <location>
        <begin position="1321"/>
        <end position="1344"/>
    </location>
</feature>
<evidence type="ECO:0000256" key="2">
    <source>
        <dbReference type="ARBA" id="ARBA00004240"/>
    </source>
</evidence>
<feature type="region of interest" description="Disordered" evidence="7">
    <location>
        <begin position="193"/>
        <end position="240"/>
    </location>
</feature>
<keyword evidence="5" id="KW-0496">Mitochondrion</keyword>
<dbReference type="Gene3D" id="3.40.50.1820">
    <property type="entry name" value="alpha/beta hydrolase"/>
    <property type="match status" value="1"/>
</dbReference>
<comment type="subcellular location">
    <subcellularLocation>
        <location evidence="2">Endoplasmic reticulum</location>
    </subcellularLocation>
    <subcellularLocation>
        <location evidence="3">Membrane</location>
    </subcellularLocation>
    <subcellularLocation>
        <location evidence="1">Mitochondrion</location>
    </subcellularLocation>
</comment>
<evidence type="ECO:0000256" key="6">
    <source>
        <dbReference type="ARBA" id="ARBA00023136"/>
    </source>
</evidence>
<dbReference type="SUPFAM" id="SSF53474">
    <property type="entry name" value="alpha/beta-Hydrolases"/>
    <property type="match status" value="1"/>
</dbReference>
<protein>
    <submittedName>
        <fullName evidence="8">Uncharacterized protein</fullName>
    </submittedName>
</protein>
<accession>A0AAW0EZG8</accession>
<dbReference type="PANTHER" id="PTHR48182">
    <property type="entry name" value="PROTEIN SERAC1"/>
    <property type="match status" value="1"/>
</dbReference>
<dbReference type="InterPro" id="IPR052374">
    <property type="entry name" value="SERAC1"/>
</dbReference>
<feature type="compositionally biased region" description="Low complexity" evidence="7">
    <location>
        <begin position="1444"/>
        <end position="1456"/>
    </location>
</feature>
<dbReference type="GO" id="GO:0005739">
    <property type="term" value="C:mitochondrion"/>
    <property type="evidence" value="ECO:0007669"/>
    <property type="project" value="UniProtKB-SubCell"/>
</dbReference>
<sequence>MDFSFEGLEELFSDGVLNPRIASPGYGESCAKYREVADRVYLLHEPQQAAATFDIVLLHGIGSDEFKCWTNSQGVLWPAAFLPQDFPTARVLTVGYVHSLFNWRAPDATDAVAAASAEAPAPPVTHAEREAETAQVVSSAAQGADRATTAAAAESGAVLRPLKALAKKVEQTTLDAVSTYASEGLAEWWSRPATHSPVSSGAKATPPPPPPPAEPAIAVSAASEAPHTPRTSSPESVPRREGNSLFLLLSHLRDATGSLASSGDAPAAAHRAPGMDEDASPDGRSAGPARDPRSLQSMRLVAAELAERLLSPAVGVGQRPVVFLSHSMGGLILKQMLVSLFDAVRLAPPSAAALPVVPSEGVGGTEREAALSSSHVAIQQASTLLRAVRGVVFYGTPHFGSAMASVITGLKKYYQGFGGLTPTSVVTGLGDHNRPELTRLNDRFFDVIERLGSEQPFEGAGAAAAVAAAHGTTALNSFVAAMEASLAPAPRLISGGSLPSSSSSSSGGTGGVAGTSCASVSVLSFGETEKLNGLVRVVEPESANPAPDDPRYPFYLVDADHSQINRPRTKTSPSYAMLYGLLDRMQQRGLLAEHGGGAAGCVSATGLLAAPPASPVASDAPALAAAEAMRRRYEAGWAALFDPASSLSAPAADRVAERTPVSAGVRDGGAEDTRAAGFRQGLGEARLALALLDGVLVELRQLLRRYFGVALPPQLDAVFLLATDVREFVQSFYSRQRASAATVALSGGGEGANTELGGDGYAHVDEVVSFCVPLQLVTYWARVAAAVLRCFERAQQERALRVGGGAERAGYAGSVGSSSSTSGRMWEMGAATMHASSRDIRELSELERTVGVVQEEWEGYRRFVSLRMRSCAFAASERAATARRLQPGTTVPPQAAGGAAAPVAEHIAILFFSRSMRAVVEDQLRDGGALGGLLSAYLRSAAVQVRGSELHVGTAYFDGDPWSPLLHAVSPDGSSVIASVMDGLELTGPSSCATQSGVILVDSSSTRVQLTAAAELRAIAPSLAAASAMLLGFFCLFVDDLAHLDASGASRWSAAHHFRLATAALDADTRVRWRLLRAASHALQGGEASEHTKSGDGAPARRLRSANRDWWRAGWERGSAKTAAAGGVAGITAADAARGAAGDGHTRHVAVLDDGMLLSAVQLVAAAFQCSLLLNEWHATRPLLSPAMGTQGAEPSRGAVCDPPSFAAPLLSAVRAAQKAYERTSQITRGLHSAYDATQPFGSARSAEAVVPASARKEDEAAQEKSARERIRDAVQHLLQELDSDGPDKSRASESSPGCSHGSTAGTGHRVGGSAALPPETAARTAAVSATTSTGSTRSASRRASSSLPMFIMGSLAKAWEAVRRGDAASETAEYFAYNAMTMWWVVEREAAAALETFAVAHSAPEPADGDEASDLPGAASHGSAAVREMLGVLEAAQQRRRMASSVSSGGAAAPPRRAHEGTATAERQCWSHANAAQRCRWLTVCGGNEYQRALESELAQERRLLHRLEATALLEELREVQTLLTSPATTTQVGPETGARQAVPSTLLDALREDDANAELRCWLGHCYSTHRMASPDAAHAYLQVIRNDSSRSKALTAAAEVGLAWNHLHRVPCSAWQVWRGPIFASPHAAAAAGGAPRDDDSVCRDTAALLAYEGGAVVDTAALHSAPATLQRFHRDAVLHHSRAVQEYRCSASASALTGGGRPSSLVPARSRPPDISGPVVSVSHLWHLRLAEEGFRRALRTDPTNIGALCGLGRLRSLSTARGDVPASSWTASSELLSSSPPLDAVGQGDPASAAALPYFQVVSRHTPATGAGCPHAMDAVWASYAAYWMSAECRRTAPGAALQASATTEWLRRSVQLYPRNDWALTGLGLSYLERVSPCLPDARGEDARRDGGRNVAVSPASQESERYALCGLALLQRALMVNPANTWALWGVGTFAKSTAHRDACQRLLRSLLVAGIRAV</sequence>
<proteinExistence type="predicted"/>
<keyword evidence="9" id="KW-1185">Reference proteome</keyword>
<feature type="region of interest" description="Disordered" evidence="7">
    <location>
        <begin position="1442"/>
        <end position="1465"/>
    </location>
</feature>
<feature type="compositionally biased region" description="Polar residues" evidence="7">
    <location>
        <begin position="1293"/>
        <end position="1306"/>
    </location>
</feature>
<feature type="compositionally biased region" description="Basic and acidic residues" evidence="7">
    <location>
        <begin position="1255"/>
        <end position="1269"/>
    </location>
</feature>
<reference evidence="8 9" key="1">
    <citation type="journal article" date="2021" name="MBio">
        <title>A New Model Trypanosomatid, Novymonas esmeraldas: Genomic Perception of Its 'Candidatus Pandoraea novymonadis' Endosymbiont.</title>
        <authorList>
            <person name="Zakharova A."/>
            <person name="Saura A."/>
            <person name="Butenko A."/>
            <person name="Podesvova L."/>
            <person name="Warmusova S."/>
            <person name="Kostygov A.Y."/>
            <person name="Nenarokova A."/>
            <person name="Lukes J."/>
            <person name="Opperdoes F.R."/>
            <person name="Yurchenko V."/>
        </authorList>
    </citation>
    <scope>NUCLEOTIDE SEQUENCE [LARGE SCALE GENOMIC DNA]</scope>
    <source>
        <strain evidence="8 9">E262AT.01</strain>
    </source>
</reference>
<dbReference type="GO" id="GO:0016020">
    <property type="term" value="C:membrane"/>
    <property type="evidence" value="ECO:0007669"/>
    <property type="project" value="UniProtKB-SubCell"/>
</dbReference>
<evidence type="ECO:0000313" key="9">
    <source>
        <dbReference type="Proteomes" id="UP001430356"/>
    </source>
</evidence>
<feature type="region of interest" description="Disordered" evidence="7">
    <location>
        <begin position="258"/>
        <end position="293"/>
    </location>
</feature>
<evidence type="ECO:0000313" key="8">
    <source>
        <dbReference type="EMBL" id="KAK7198991.1"/>
    </source>
</evidence>
<keyword evidence="4" id="KW-0256">Endoplasmic reticulum</keyword>
<evidence type="ECO:0000256" key="4">
    <source>
        <dbReference type="ARBA" id="ARBA00022824"/>
    </source>
</evidence>
<evidence type="ECO:0000256" key="5">
    <source>
        <dbReference type="ARBA" id="ARBA00023128"/>
    </source>
</evidence>
<comment type="caution">
    <text evidence="8">The sequence shown here is derived from an EMBL/GenBank/DDBJ whole genome shotgun (WGS) entry which is preliminary data.</text>
</comment>
<dbReference type="InterPro" id="IPR029058">
    <property type="entry name" value="AB_hydrolase_fold"/>
</dbReference>
<keyword evidence="6" id="KW-0472">Membrane</keyword>
<feature type="compositionally biased region" description="Pro residues" evidence="7">
    <location>
        <begin position="205"/>
        <end position="214"/>
    </location>
</feature>
<evidence type="ECO:0000256" key="1">
    <source>
        <dbReference type="ARBA" id="ARBA00004173"/>
    </source>
</evidence>
<feature type="region of interest" description="Disordered" evidence="7">
    <location>
        <begin position="1246"/>
        <end position="1269"/>
    </location>
</feature>
<organism evidence="8 9">
    <name type="scientific">Novymonas esmeraldas</name>
    <dbReference type="NCBI Taxonomy" id="1808958"/>
    <lineage>
        <taxon>Eukaryota</taxon>
        <taxon>Discoba</taxon>
        <taxon>Euglenozoa</taxon>
        <taxon>Kinetoplastea</taxon>
        <taxon>Metakinetoplastina</taxon>
        <taxon>Trypanosomatida</taxon>
        <taxon>Trypanosomatidae</taxon>
        <taxon>Novymonas</taxon>
    </lineage>
</organism>
<feature type="region of interest" description="Disordered" evidence="7">
    <location>
        <begin position="114"/>
        <end position="140"/>
    </location>
</feature>
<feature type="region of interest" description="Disordered" evidence="7">
    <location>
        <begin position="1282"/>
        <end position="1344"/>
    </location>
</feature>
<dbReference type="GO" id="GO:0005783">
    <property type="term" value="C:endoplasmic reticulum"/>
    <property type="evidence" value="ECO:0007669"/>
    <property type="project" value="UniProtKB-SubCell"/>
</dbReference>
<dbReference type="EMBL" id="JAECZO010000197">
    <property type="protein sequence ID" value="KAK7198991.1"/>
    <property type="molecule type" value="Genomic_DNA"/>
</dbReference>
<dbReference type="Proteomes" id="UP001430356">
    <property type="component" value="Unassembled WGS sequence"/>
</dbReference>
<feature type="compositionally biased region" description="Low complexity" evidence="7">
    <location>
        <begin position="215"/>
        <end position="226"/>
    </location>
</feature>
<evidence type="ECO:0000256" key="3">
    <source>
        <dbReference type="ARBA" id="ARBA00004370"/>
    </source>
</evidence>
<name>A0AAW0EZG8_9TRYP</name>
<evidence type="ECO:0000256" key="7">
    <source>
        <dbReference type="SAM" id="MobiDB-lite"/>
    </source>
</evidence>